<accession>A0A068DT10</accession>
<keyword evidence="5 8" id="KW-0663">Pyridoxal phosphate</keyword>
<dbReference type="InterPro" id="IPR015422">
    <property type="entry name" value="PyrdxlP-dep_Trfase_small"/>
</dbReference>
<evidence type="ECO:0000256" key="4">
    <source>
        <dbReference type="ARBA" id="ARBA00022679"/>
    </source>
</evidence>
<dbReference type="NCBIfam" id="TIGR01979">
    <property type="entry name" value="sufS"/>
    <property type="match status" value="1"/>
</dbReference>
<dbReference type="EC" id="2.8.1.7" evidence="8"/>
<dbReference type="PANTHER" id="PTHR43586:SF8">
    <property type="entry name" value="CYSTEINE DESULFURASE 1, CHLOROPLASTIC"/>
    <property type="match status" value="1"/>
</dbReference>
<feature type="domain" description="Aminotransferase class V" evidence="9">
    <location>
        <begin position="27"/>
        <end position="395"/>
    </location>
</feature>
<dbReference type="Gene3D" id="3.40.640.10">
    <property type="entry name" value="Type I PLP-dependent aspartate aminotransferase-like (Major domain)"/>
    <property type="match status" value="1"/>
</dbReference>
<dbReference type="KEGG" id="elv:FNIIJ_274"/>
<dbReference type="InterPro" id="IPR015424">
    <property type="entry name" value="PyrdxlP-dep_Trfase"/>
</dbReference>
<dbReference type="GO" id="GO:0031071">
    <property type="term" value="F:cysteine desulfurase activity"/>
    <property type="evidence" value="ECO:0007669"/>
    <property type="project" value="UniProtKB-UniRule"/>
</dbReference>
<evidence type="ECO:0000256" key="5">
    <source>
        <dbReference type="ARBA" id="ARBA00022898"/>
    </source>
</evidence>
<dbReference type="PIRSF" id="PIRSF005572">
    <property type="entry name" value="NifS"/>
    <property type="match status" value="1"/>
</dbReference>
<proteinExistence type="inferred from homology"/>
<dbReference type="HOGENOM" id="CLU_003433_2_5_10"/>
<dbReference type="Gene3D" id="3.90.1150.10">
    <property type="entry name" value="Aspartate Aminotransferase, domain 1"/>
    <property type="match status" value="1"/>
</dbReference>
<dbReference type="Proteomes" id="UP000027148">
    <property type="component" value="Chromosome"/>
</dbReference>
<dbReference type="InterPro" id="IPR020578">
    <property type="entry name" value="Aminotrans_V_PyrdxlP_BS"/>
</dbReference>
<keyword evidence="11" id="KW-1185">Reference proteome</keyword>
<keyword evidence="4 8" id="KW-0808">Transferase</keyword>
<dbReference type="InterPro" id="IPR015421">
    <property type="entry name" value="PyrdxlP-dep_Trfase_major"/>
</dbReference>
<evidence type="ECO:0000313" key="10">
    <source>
        <dbReference type="EMBL" id="AID37524.1"/>
    </source>
</evidence>
<dbReference type="OrthoDB" id="9804366at2"/>
<comment type="cofactor">
    <cofactor evidence="1 7">
        <name>pyridoxal 5'-phosphate</name>
        <dbReference type="ChEBI" id="CHEBI:597326"/>
    </cofactor>
</comment>
<evidence type="ECO:0000256" key="7">
    <source>
        <dbReference type="RuleBase" id="RU004504"/>
    </source>
</evidence>
<evidence type="ECO:0000256" key="6">
    <source>
        <dbReference type="ARBA" id="ARBA00050776"/>
    </source>
</evidence>
<dbReference type="InterPro" id="IPR010970">
    <property type="entry name" value="Cys_dSase_SufS"/>
</dbReference>
<dbReference type="InterPro" id="IPR016454">
    <property type="entry name" value="Cysteine_dSase"/>
</dbReference>
<comment type="similarity">
    <text evidence="3 8">Belongs to the class-V pyridoxal-phosphate-dependent aminotransferase family. Csd subfamily.</text>
</comment>
<protein>
    <recommendedName>
        <fullName evidence="8">Cysteine desulfurase</fullName>
        <ecNumber evidence="8">2.8.1.7</ecNumber>
    </recommendedName>
</protein>
<name>A0A068DT10_9FLAO</name>
<dbReference type="EMBL" id="CP006873">
    <property type="protein sequence ID" value="AID37524.1"/>
    <property type="molecule type" value="Genomic_DNA"/>
</dbReference>
<evidence type="ECO:0000313" key="11">
    <source>
        <dbReference type="Proteomes" id="UP000027148"/>
    </source>
</evidence>
<dbReference type="Pfam" id="PF00266">
    <property type="entry name" value="Aminotran_5"/>
    <property type="match status" value="1"/>
</dbReference>
<dbReference type="STRING" id="1415657.FNIIJ_274"/>
<comment type="catalytic activity">
    <reaction evidence="6 8">
        <text>(sulfur carrier)-H + L-cysteine = (sulfur carrier)-SH + L-alanine</text>
        <dbReference type="Rhea" id="RHEA:43892"/>
        <dbReference type="Rhea" id="RHEA-COMP:14737"/>
        <dbReference type="Rhea" id="RHEA-COMP:14739"/>
        <dbReference type="ChEBI" id="CHEBI:29917"/>
        <dbReference type="ChEBI" id="CHEBI:35235"/>
        <dbReference type="ChEBI" id="CHEBI:57972"/>
        <dbReference type="ChEBI" id="CHEBI:64428"/>
        <dbReference type="EC" id="2.8.1.7"/>
    </reaction>
</comment>
<dbReference type="RefSeq" id="WP_038436262.1">
    <property type="nucleotide sequence ID" value="NZ_CP006873.1"/>
</dbReference>
<reference evidence="10 11" key="1">
    <citation type="journal article" date="2014" name="Genome Biol. Evol.">
        <title>Genome sequence of "Candidatus Walczuchella monophlebidarum" the flavobacterial endosymbiont of Llaveia axin axin (Hemiptera: Coccoidea: Monophlebidae).</title>
        <authorList>
            <person name="Rosas-Perez T."/>
            <person name="Rosenblueth M."/>
            <person name="Rincon-Rosales R."/>
            <person name="Mora J."/>
            <person name="Martinez-Romero E."/>
        </authorList>
    </citation>
    <scope>NUCLEOTIDE SEQUENCE [LARGE SCALE GENOMIC DNA]</scope>
    <source>
        <strain evidence="10">FNIIJ</strain>
    </source>
</reference>
<dbReference type="SUPFAM" id="SSF53383">
    <property type="entry name" value="PLP-dependent transferases"/>
    <property type="match status" value="1"/>
</dbReference>
<dbReference type="AlphaFoldDB" id="A0A068DT10"/>
<dbReference type="InterPro" id="IPR000192">
    <property type="entry name" value="Aminotrans_V_dom"/>
</dbReference>
<evidence type="ECO:0000256" key="2">
    <source>
        <dbReference type="ARBA" id="ARBA00002824"/>
    </source>
</evidence>
<dbReference type="PANTHER" id="PTHR43586">
    <property type="entry name" value="CYSTEINE DESULFURASE"/>
    <property type="match status" value="1"/>
</dbReference>
<evidence type="ECO:0000256" key="8">
    <source>
        <dbReference type="RuleBase" id="RU004506"/>
    </source>
</evidence>
<dbReference type="CDD" id="cd06453">
    <property type="entry name" value="SufS_like"/>
    <property type="match status" value="1"/>
</dbReference>
<comment type="function">
    <text evidence="2 8">Catalyzes the removal of elemental sulfur and selenium atoms from L-cysteine, L-cystine, L-selenocysteine, and L-selenocystine to produce L-alanine.</text>
</comment>
<sequence length="408" mass="46116">MLSPSEIRDIRKNFPILSKKVYDHPWIYLDNAATTQKPMEVISAINKYYSTMNSNVHRGIHYMSQVATEAMERSREHIHRFINSFSVQEIIFTKGTTESINLIAYAMNDFIHEGDDIILSELEHHSNIVPWQMLCQRKNAHLNIIPIETNGCLCIEVLDRLLSERTRIVSINHISNVLGVINPIKEIIQKVHNQGAWVFIDGAQAPAHTKIDVQDLDVDFYAFSAHKMYGPTGIGVLYGKKNLLEKFSPWQGGGEMIKEVNFDKTIYAELPFKLEAGTPNIAGIIAWESALFFIENIGLDRIKSYEDYLIKEVSRHLNSLNGLSQYADTAPRSTIVSFNLSGVHPFDLGSLLDRMGIAVRTGHHCAQPLMKALGTIGTIRASFAVYNTIEEAEKLCEYITKACEMLFI</sequence>
<evidence type="ECO:0000256" key="3">
    <source>
        <dbReference type="ARBA" id="ARBA00010447"/>
    </source>
</evidence>
<gene>
    <name evidence="10" type="primary">sufS</name>
    <name evidence="10" type="ORF">FNIIJ_274</name>
</gene>
<dbReference type="GO" id="GO:0030170">
    <property type="term" value="F:pyridoxal phosphate binding"/>
    <property type="evidence" value="ECO:0007669"/>
    <property type="project" value="UniProtKB-UniRule"/>
</dbReference>
<dbReference type="GO" id="GO:0006534">
    <property type="term" value="P:cysteine metabolic process"/>
    <property type="evidence" value="ECO:0007669"/>
    <property type="project" value="UniProtKB-UniRule"/>
</dbReference>
<evidence type="ECO:0000256" key="1">
    <source>
        <dbReference type="ARBA" id="ARBA00001933"/>
    </source>
</evidence>
<evidence type="ECO:0000259" key="9">
    <source>
        <dbReference type="Pfam" id="PF00266"/>
    </source>
</evidence>
<organism evidence="10 11">
    <name type="scientific">Candidatus Walczuchella monophlebidarum</name>
    <dbReference type="NCBI Taxonomy" id="1415657"/>
    <lineage>
        <taxon>Bacteria</taxon>
        <taxon>Pseudomonadati</taxon>
        <taxon>Bacteroidota</taxon>
        <taxon>Flavobacteriia</taxon>
        <taxon>Flavobacteriales</taxon>
        <taxon>Candidatus Walczuchella</taxon>
    </lineage>
</organism>
<dbReference type="PROSITE" id="PS00595">
    <property type="entry name" value="AA_TRANSFER_CLASS_5"/>
    <property type="match status" value="1"/>
</dbReference>